<dbReference type="FunFam" id="3.40.50.300:FF:000644">
    <property type="entry name" value="GpmB, Fructose-2,6-bisphosphatase"/>
    <property type="match status" value="1"/>
</dbReference>
<dbReference type="PIRSF" id="PIRSF000709">
    <property type="entry name" value="6PFK_2-Ptase"/>
    <property type="match status" value="1"/>
</dbReference>
<dbReference type="EMBL" id="MBFT01000001">
    <property type="protein sequence ID" value="PVV00238.1"/>
    <property type="molecule type" value="Genomic_DNA"/>
</dbReference>
<dbReference type="InterPro" id="IPR013078">
    <property type="entry name" value="His_Pase_superF_clade-1"/>
</dbReference>
<dbReference type="AlphaFoldDB" id="A0A2T9Z6L9"/>
<sequence length="521" mass="60036">MSIPINSNLKEADHPPSPKVTLLERLELNQGLMNLDTQSKLVVVIVGLPARGKSYIVKKLKRYLSWLGLNVKVFNVGDRRRRLSVDFVGATNDSTTIEEKLSNQELEMYNHNRHSSSFFDPNNAEAFKKREEIAMQALDEVIAWVREKGLVAIHDATNSTIRRRQNIIDRLEKEKDVKLLFIESICNDDKILDANIKMKTLSPDYVGIDPAVAEADFRKRLKNYELSYETIDGYEEKRQVQYCKIIDVGSKIITYNINGFLEGQCVFYLMNMNLQPRVIYITRHGESNDNIVGKIGGDASLSPQGIKYGKDLTKFIQEHHSNFQKNIDSNGLNTNIFPEGTMNGNQSYKPKETQKNLEIWTSMLKRTLQTVQFFDHSKVKLKKFNALNELYSGLCEGMTYSEIPKQYPREFSDRSSDKLFTRYPGIHGESYVDVIHRLQHIIVELERMHNSVLIVTHRAVTRTLISYFMDISIEEMPFLNIPIGHVYACELKPHGNELSVYKWNEDDGTFSKTNNDTLYKN</sequence>
<reference evidence="5 6" key="1">
    <citation type="journal article" date="2018" name="MBio">
        <title>Comparative Genomics Reveals the Core Gene Toolbox for the Fungus-Insect Symbiosis.</title>
        <authorList>
            <person name="Wang Y."/>
            <person name="Stata M."/>
            <person name="Wang W."/>
            <person name="Stajich J.E."/>
            <person name="White M.M."/>
            <person name="Moncalvo J.M."/>
        </authorList>
    </citation>
    <scope>NUCLEOTIDE SEQUENCE [LARGE SCALE GENOMIC DNA]</scope>
    <source>
        <strain evidence="5 6">AUS-77-4</strain>
    </source>
</reference>
<protein>
    <recommendedName>
        <fullName evidence="4">6-phosphofructo-2-kinase domain-containing protein</fullName>
    </recommendedName>
</protein>
<dbReference type="GO" id="GO:0005524">
    <property type="term" value="F:ATP binding"/>
    <property type="evidence" value="ECO:0007669"/>
    <property type="project" value="UniProtKB-KW"/>
</dbReference>
<dbReference type="InterPro" id="IPR003094">
    <property type="entry name" value="6Pfruct_kin"/>
</dbReference>
<dbReference type="CDD" id="cd07067">
    <property type="entry name" value="HP_PGM_like"/>
    <property type="match status" value="1"/>
</dbReference>
<dbReference type="GO" id="GO:0005829">
    <property type="term" value="C:cytosol"/>
    <property type="evidence" value="ECO:0007669"/>
    <property type="project" value="TreeGrafter"/>
</dbReference>
<dbReference type="Pfam" id="PF01591">
    <property type="entry name" value="6PF2K"/>
    <property type="match status" value="1"/>
</dbReference>
<evidence type="ECO:0000256" key="1">
    <source>
        <dbReference type="ARBA" id="ARBA00022741"/>
    </source>
</evidence>
<dbReference type="OrthoDB" id="267323at2759"/>
<dbReference type="PANTHER" id="PTHR10606">
    <property type="entry name" value="6-PHOSPHOFRUCTO-2-KINASE/FRUCTOSE-2,6-BISPHOSPHATASE"/>
    <property type="match status" value="1"/>
</dbReference>
<name>A0A2T9Z6L9_9FUNG</name>
<feature type="site" description="Transition state stabilizer" evidence="3">
    <location>
        <position position="457"/>
    </location>
</feature>
<dbReference type="InterPro" id="IPR013079">
    <property type="entry name" value="6Phosfructo_kin"/>
</dbReference>
<dbReference type="Pfam" id="PF00300">
    <property type="entry name" value="His_Phos_1"/>
    <property type="match status" value="1"/>
</dbReference>
<keyword evidence="6" id="KW-1185">Reference proteome</keyword>
<organism evidence="5 6">
    <name type="scientific">Furculomyces boomerangus</name>
    <dbReference type="NCBI Taxonomy" id="61424"/>
    <lineage>
        <taxon>Eukaryota</taxon>
        <taxon>Fungi</taxon>
        <taxon>Fungi incertae sedis</taxon>
        <taxon>Zoopagomycota</taxon>
        <taxon>Kickxellomycotina</taxon>
        <taxon>Harpellomycetes</taxon>
        <taxon>Harpellales</taxon>
        <taxon>Harpellaceae</taxon>
        <taxon>Furculomyces</taxon>
    </lineage>
</organism>
<dbReference type="GO" id="GO:0006003">
    <property type="term" value="P:fructose 2,6-bisphosphate metabolic process"/>
    <property type="evidence" value="ECO:0007669"/>
    <property type="project" value="InterPro"/>
</dbReference>
<dbReference type="Gene3D" id="3.40.50.1240">
    <property type="entry name" value="Phosphoglycerate mutase-like"/>
    <property type="match status" value="1"/>
</dbReference>
<dbReference type="PRINTS" id="PR00991">
    <property type="entry name" value="6PFRUCTKNASE"/>
</dbReference>
<evidence type="ECO:0000256" key="3">
    <source>
        <dbReference type="PIRSR" id="PIRSR613078-3"/>
    </source>
</evidence>
<dbReference type="InterPro" id="IPR029033">
    <property type="entry name" value="His_PPase_superfam"/>
</dbReference>
<dbReference type="PROSITE" id="PS00175">
    <property type="entry name" value="PG_MUTASE"/>
    <property type="match status" value="1"/>
</dbReference>
<dbReference type="Proteomes" id="UP000245699">
    <property type="component" value="Unassembled WGS sequence"/>
</dbReference>
<dbReference type="SUPFAM" id="SSF52540">
    <property type="entry name" value="P-loop containing nucleoside triphosphate hydrolases"/>
    <property type="match status" value="1"/>
</dbReference>
<keyword evidence="1" id="KW-0547">Nucleotide-binding</keyword>
<dbReference type="GO" id="GO:0003873">
    <property type="term" value="F:6-phosphofructo-2-kinase activity"/>
    <property type="evidence" value="ECO:0007669"/>
    <property type="project" value="InterPro"/>
</dbReference>
<dbReference type="SMART" id="SM00855">
    <property type="entry name" value="PGAM"/>
    <property type="match status" value="1"/>
</dbReference>
<proteinExistence type="predicted"/>
<gene>
    <name evidence="5" type="ORF">BB559_000001</name>
</gene>
<dbReference type="SUPFAM" id="SSF53254">
    <property type="entry name" value="Phosphoglycerate mutase-like"/>
    <property type="match status" value="1"/>
</dbReference>
<dbReference type="PANTHER" id="PTHR10606:SF32">
    <property type="entry name" value="6-PHOSPHOFRUCTO-2-KINASE 1"/>
    <property type="match status" value="1"/>
</dbReference>
<feature type="domain" description="6-phosphofructo-2-kinase" evidence="4">
    <location>
        <begin position="32"/>
        <end position="276"/>
    </location>
</feature>
<dbReference type="STRING" id="61424.A0A2T9Z6L9"/>
<evidence type="ECO:0000256" key="2">
    <source>
        <dbReference type="ARBA" id="ARBA00022840"/>
    </source>
</evidence>
<accession>A0A2T9Z6L9</accession>
<dbReference type="Gene3D" id="3.40.50.300">
    <property type="entry name" value="P-loop containing nucleotide triphosphate hydrolases"/>
    <property type="match status" value="1"/>
</dbReference>
<comment type="caution">
    <text evidence="5">The sequence shown here is derived from an EMBL/GenBank/DDBJ whole genome shotgun (WGS) entry which is preliminary data.</text>
</comment>
<evidence type="ECO:0000313" key="6">
    <source>
        <dbReference type="Proteomes" id="UP000245699"/>
    </source>
</evidence>
<keyword evidence="2" id="KW-0067">ATP-binding</keyword>
<evidence type="ECO:0000259" key="4">
    <source>
        <dbReference type="Pfam" id="PF01591"/>
    </source>
</evidence>
<dbReference type="InterPro" id="IPR001345">
    <property type="entry name" value="PG/BPGM_mutase_AS"/>
</dbReference>
<dbReference type="InterPro" id="IPR027417">
    <property type="entry name" value="P-loop_NTPase"/>
</dbReference>
<dbReference type="GO" id="GO:0006000">
    <property type="term" value="P:fructose metabolic process"/>
    <property type="evidence" value="ECO:0007669"/>
    <property type="project" value="InterPro"/>
</dbReference>
<evidence type="ECO:0000313" key="5">
    <source>
        <dbReference type="EMBL" id="PVV00238.1"/>
    </source>
</evidence>